<feature type="transmembrane region" description="Helical" evidence="1">
    <location>
        <begin position="293"/>
        <end position="314"/>
    </location>
</feature>
<proteinExistence type="predicted"/>
<dbReference type="PANTHER" id="PTHR23537">
    <property type="match status" value="1"/>
</dbReference>
<gene>
    <name evidence="3" type="ORF">LCGC14_0238300</name>
</gene>
<feature type="transmembrane region" description="Helical" evidence="1">
    <location>
        <begin position="326"/>
        <end position="348"/>
    </location>
</feature>
<feature type="transmembrane region" description="Helical" evidence="1">
    <location>
        <begin position="266"/>
        <end position="287"/>
    </location>
</feature>
<evidence type="ECO:0000313" key="3">
    <source>
        <dbReference type="EMBL" id="KKN89499.1"/>
    </source>
</evidence>
<dbReference type="PROSITE" id="PS50850">
    <property type="entry name" value="MFS"/>
    <property type="match status" value="1"/>
</dbReference>
<reference evidence="3" key="1">
    <citation type="journal article" date="2015" name="Nature">
        <title>Complex archaea that bridge the gap between prokaryotes and eukaryotes.</title>
        <authorList>
            <person name="Spang A."/>
            <person name="Saw J.H."/>
            <person name="Jorgensen S.L."/>
            <person name="Zaremba-Niedzwiedzka K."/>
            <person name="Martijn J."/>
            <person name="Lind A.E."/>
            <person name="van Eijk R."/>
            <person name="Schleper C."/>
            <person name="Guy L."/>
            <person name="Ettema T.J."/>
        </authorList>
    </citation>
    <scope>NUCLEOTIDE SEQUENCE</scope>
</reference>
<keyword evidence="1" id="KW-0472">Membrane</keyword>
<feature type="transmembrane region" description="Helical" evidence="1">
    <location>
        <begin position="133"/>
        <end position="155"/>
    </location>
</feature>
<feature type="transmembrane region" description="Helical" evidence="1">
    <location>
        <begin position="97"/>
        <end position="121"/>
    </location>
</feature>
<feature type="transmembrane region" description="Helical" evidence="1">
    <location>
        <begin position="46"/>
        <end position="65"/>
    </location>
</feature>
<dbReference type="Pfam" id="PF06779">
    <property type="entry name" value="MFS_4"/>
    <property type="match status" value="1"/>
</dbReference>
<dbReference type="AlphaFoldDB" id="A0A0F9UCW5"/>
<name>A0A0F9UCW5_9ZZZZ</name>
<feature type="domain" description="Major facilitator superfamily (MFS) profile" evidence="2">
    <location>
        <begin position="3"/>
        <end position="383"/>
    </location>
</feature>
<feature type="transmembrane region" description="Helical" evidence="1">
    <location>
        <begin position="161"/>
        <end position="180"/>
    </location>
</feature>
<feature type="transmembrane region" description="Helical" evidence="1">
    <location>
        <begin position="72"/>
        <end position="91"/>
    </location>
</feature>
<feature type="transmembrane region" description="Helical" evidence="1">
    <location>
        <begin position="354"/>
        <end position="376"/>
    </location>
</feature>
<dbReference type="InterPro" id="IPR036259">
    <property type="entry name" value="MFS_trans_sf"/>
</dbReference>
<dbReference type="InterPro" id="IPR020846">
    <property type="entry name" value="MFS_dom"/>
</dbReference>
<sequence length="386" mass="39670">MHPTNRLLLGGFLTLAIVMGVGRFYYTPLLPLMQRDYGFGVDVAGLIAAANFAGYLAGSILASFVPRGPPRLAAFRIGVVASVLTTLAMGLSDQLGVWLALRTISGLASAFAMISAAGMVAESLARVGSEARLGWVFGGVGIGIAASGLLVLFAAPVLDSAGLWIAGGLLAALFAPIVFIEVRDRTLPARTDTPDPRRRVPRPLPFWPLLINYSCEGLGYSVFATFIVAIVKSRPGLEAMGDWVWIIVGLAGLPSCLIWSRIAERIGFSAALAAAYAAQIVGVLLPAVSGSGIAALVAAVLFGGTFMAITVLTMPLGRHGLGGRGFAILTAGFGLGQMLGPLAAGFLVAGEADYNTALIGSAAVLALGLSALLVAIRLRPETPAAA</sequence>
<dbReference type="GO" id="GO:0022857">
    <property type="term" value="F:transmembrane transporter activity"/>
    <property type="evidence" value="ECO:0007669"/>
    <property type="project" value="InterPro"/>
</dbReference>
<protein>
    <recommendedName>
        <fullName evidence="2">Major facilitator superfamily (MFS) profile domain-containing protein</fullName>
    </recommendedName>
</protein>
<dbReference type="SUPFAM" id="SSF103473">
    <property type="entry name" value="MFS general substrate transporter"/>
    <property type="match status" value="1"/>
</dbReference>
<feature type="transmembrane region" description="Helical" evidence="1">
    <location>
        <begin position="243"/>
        <end position="259"/>
    </location>
</feature>
<dbReference type="Gene3D" id="1.20.1250.20">
    <property type="entry name" value="MFS general substrate transporter like domains"/>
    <property type="match status" value="2"/>
</dbReference>
<dbReference type="InterPro" id="IPR010645">
    <property type="entry name" value="MFS_4"/>
</dbReference>
<accession>A0A0F9UCW5</accession>
<evidence type="ECO:0000259" key="2">
    <source>
        <dbReference type="PROSITE" id="PS50850"/>
    </source>
</evidence>
<organism evidence="3">
    <name type="scientific">marine sediment metagenome</name>
    <dbReference type="NCBI Taxonomy" id="412755"/>
    <lineage>
        <taxon>unclassified sequences</taxon>
        <taxon>metagenomes</taxon>
        <taxon>ecological metagenomes</taxon>
    </lineage>
</organism>
<keyword evidence="1" id="KW-1133">Transmembrane helix</keyword>
<evidence type="ECO:0000256" key="1">
    <source>
        <dbReference type="SAM" id="Phobius"/>
    </source>
</evidence>
<feature type="transmembrane region" description="Helical" evidence="1">
    <location>
        <begin position="7"/>
        <end position="26"/>
    </location>
</feature>
<comment type="caution">
    <text evidence="3">The sequence shown here is derived from an EMBL/GenBank/DDBJ whole genome shotgun (WGS) entry which is preliminary data.</text>
</comment>
<feature type="transmembrane region" description="Helical" evidence="1">
    <location>
        <begin position="206"/>
        <end position="231"/>
    </location>
</feature>
<dbReference type="EMBL" id="LAZR01000118">
    <property type="protein sequence ID" value="KKN89499.1"/>
    <property type="molecule type" value="Genomic_DNA"/>
</dbReference>
<dbReference type="PANTHER" id="PTHR23537:SF1">
    <property type="entry name" value="SUGAR TRANSPORTER"/>
    <property type="match status" value="1"/>
</dbReference>
<keyword evidence="1" id="KW-0812">Transmembrane</keyword>
<dbReference type="GO" id="GO:0005886">
    <property type="term" value="C:plasma membrane"/>
    <property type="evidence" value="ECO:0007669"/>
    <property type="project" value="TreeGrafter"/>
</dbReference>